<dbReference type="PROSITE" id="PS50927">
    <property type="entry name" value="BULB_LECTIN"/>
    <property type="match status" value="1"/>
</dbReference>
<keyword evidence="11 19" id="KW-1133">Transmembrane helix</keyword>
<dbReference type="InterPro" id="IPR024171">
    <property type="entry name" value="SRK-like_kinase"/>
</dbReference>
<evidence type="ECO:0000256" key="13">
    <source>
        <dbReference type="ARBA" id="ARBA00023157"/>
    </source>
</evidence>
<evidence type="ECO:0000256" key="2">
    <source>
        <dbReference type="ARBA" id="ARBA00012513"/>
    </source>
</evidence>
<evidence type="ECO:0000313" key="24">
    <source>
        <dbReference type="EMBL" id="KAH7425265.1"/>
    </source>
</evidence>
<dbReference type="PIRSF" id="PIRSF000641">
    <property type="entry name" value="SRK"/>
    <property type="match status" value="1"/>
</dbReference>
<organism evidence="24 25">
    <name type="scientific">Ceratopteris richardii</name>
    <name type="common">Triangle waterfern</name>
    <dbReference type="NCBI Taxonomy" id="49495"/>
    <lineage>
        <taxon>Eukaryota</taxon>
        <taxon>Viridiplantae</taxon>
        <taxon>Streptophyta</taxon>
        <taxon>Embryophyta</taxon>
        <taxon>Tracheophyta</taxon>
        <taxon>Polypodiopsida</taxon>
        <taxon>Polypodiidae</taxon>
        <taxon>Polypodiales</taxon>
        <taxon>Pteridineae</taxon>
        <taxon>Pteridaceae</taxon>
        <taxon>Parkerioideae</taxon>
        <taxon>Ceratopteris</taxon>
    </lineage>
</organism>
<dbReference type="InterPro" id="IPR017441">
    <property type="entry name" value="Protein_kinase_ATP_BS"/>
</dbReference>
<dbReference type="PROSITE" id="PS50948">
    <property type="entry name" value="PAN"/>
    <property type="match status" value="1"/>
</dbReference>
<feature type="signal peptide" evidence="20">
    <location>
        <begin position="1"/>
        <end position="32"/>
    </location>
</feature>
<name>A0A8T2TV07_CERRI</name>
<feature type="domain" description="Apple" evidence="23">
    <location>
        <begin position="386"/>
        <end position="466"/>
    </location>
</feature>
<keyword evidence="13" id="KW-1015">Disulfide bond</keyword>
<evidence type="ECO:0000256" key="5">
    <source>
        <dbReference type="ARBA" id="ARBA00022679"/>
    </source>
</evidence>
<comment type="catalytic activity">
    <reaction evidence="16">
        <text>L-threonyl-[protein] + ATP = O-phospho-L-threonyl-[protein] + ADP + H(+)</text>
        <dbReference type="Rhea" id="RHEA:46608"/>
        <dbReference type="Rhea" id="RHEA-COMP:11060"/>
        <dbReference type="Rhea" id="RHEA-COMP:11605"/>
        <dbReference type="ChEBI" id="CHEBI:15378"/>
        <dbReference type="ChEBI" id="CHEBI:30013"/>
        <dbReference type="ChEBI" id="CHEBI:30616"/>
        <dbReference type="ChEBI" id="CHEBI:61977"/>
        <dbReference type="ChEBI" id="CHEBI:456216"/>
        <dbReference type="EC" id="2.7.11.1"/>
    </reaction>
</comment>
<dbReference type="SUPFAM" id="SSF51110">
    <property type="entry name" value="alpha-D-mannose-specific plant lectins"/>
    <property type="match status" value="1"/>
</dbReference>
<evidence type="ECO:0000256" key="19">
    <source>
        <dbReference type="SAM" id="Phobius"/>
    </source>
</evidence>
<evidence type="ECO:0000256" key="16">
    <source>
        <dbReference type="ARBA" id="ARBA00047899"/>
    </source>
</evidence>
<dbReference type="Pfam" id="PF07714">
    <property type="entry name" value="PK_Tyr_Ser-Thr"/>
    <property type="match status" value="1"/>
</dbReference>
<dbReference type="OMA" id="CAEHIVH"/>
<feature type="binding site" evidence="18">
    <location>
        <position position="569"/>
    </location>
    <ligand>
        <name>ATP</name>
        <dbReference type="ChEBI" id="CHEBI:30616"/>
    </ligand>
</feature>
<evidence type="ECO:0000256" key="11">
    <source>
        <dbReference type="ARBA" id="ARBA00022989"/>
    </source>
</evidence>
<evidence type="ECO:0000256" key="17">
    <source>
        <dbReference type="ARBA" id="ARBA00048679"/>
    </source>
</evidence>
<dbReference type="Gene3D" id="1.10.510.10">
    <property type="entry name" value="Transferase(Phosphotransferase) domain 1"/>
    <property type="match status" value="1"/>
</dbReference>
<evidence type="ECO:0000256" key="20">
    <source>
        <dbReference type="SAM" id="SignalP"/>
    </source>
</evidence>
<dbReference type="OrthoDB" id="1886655at2759"/>
<evidence type="ECO:0000259" key="22">
    <source>
        <dbReference type="PROSITE" id="PS50927"/>
    </source>
</evidence>
<keyword evidence="9" id="KW-0418">Kinase</keyword>
<dbReference type="GO" id="GO:0005524">
    <property type="term" value="F:ATP binding"/>
    <property type="evidence" value="ECO:0007669"/>
    <property type="project" value="UniProtKB-UniRule"/>
</dbReference>
<evidence type="ECO:0000256" key="6">
    <source>
        <dbReference type="ARBA" id="ARBA00022692"/>
    </source>
</evidence>
<dbReference type="SUPFAM" id="SSF56112">
    <property type="entry name" value="Protein kinase-like (PK-like)"/>
    <property type="match status" value="1"/>
</dbReference>
<keyword evidence="5" id="KW-0808">Transferase</keyword>
<keyword evidence="25" id="KW-1185">Reference proteome</keyword>
<keyword evidence="7 20" id="KW-0732">Signal</keyword>
<dbReference type="SUPFAM" id="SSF57414">
    <property type="entry name" value="Hairpin loop containing domain-like"/>
    <property type="match status" value="1"/>
</dbReference>
<dbReference type="CDD" id="cd12087">
    <property type="entry name" value="TM_EGFR-like"/>
    <property type="match status" value="1"/>
</dbReference>
<evidence type="ECO:0000256" key="4">
    <source>
        <dbReference type="ARBA" id="ARBA00022536"/>
    </source>
</evidence>
<reference evidence="24" key="1">
    <citation type="submission" date="2021-08" db="EMBL/GenBank/DDBJ databases">
        <title>WGS assembly of Ceratopteris richardii.</title>
        <authorList>
            <person name="Marchant D.B."/>
            <person name="Chen G."/>
            <person name="Jenkins J."/>
            <person name="Shu S."/>
            <person name="Leebens-Mack J."/>
            <person name="Grimwood J."/>
            <person name="Schmutz J."/>
            <person name="Soltis P."/>
            <person name="Soltis D."/>
            <person name="Chen Z.-H."/>
        </authorList>
    </citation>
    <scope>NUCLEOTIDE SEQUENCE</scope>
    <source>
        <strain evidence="24">Whitten #5841</strain>
        <tissue evidence="24">Leaf</tissue>
    </source>
</reference>
<evidence type="ECO:0000259" key="21">
    <source>
        <dbReference type="PROSITE" id="PS50011"/>
    </source>
</evidence>
<comment type="subcellular location">
    <subcellularLocation>
        <location evidence="1">Membrane</location>
        <topology evidence="1">Single-pass membrane protein</topology>
    </subcellularLocation>
</comment>
<feature type="domain" description="Bulb-type lectin" evidence="22">
    <location>
        <begin position="30"/>
        <end position="175"/>
    </location>
</feature>
<keyword evidence="3" id="KW-0723">Serine/threonine-protein kinase</keyword>
<dbReference type="FunFam" id="3.30.200.20:FF:000178">
    <property type="entry name" value="serine/threonine-protein kinase PBS1-like"/>
    <property type="match status" value="1"/>
</dbReference>
<gene>
    <name evidence="24" type="ORF">KP509_11G047300</name>
</gene>
<dbReference type="EC" id="2.7.11.1" evidence="2"/>
<evidence type="ECO:0000256" key="8">
    <source>
        <dbReference type="ARBA" id="ARBA00022741"/>
    </source>
</evidence>
<sequence>MVSEFYPMQRVSLALHIISLLYGLLQIRPCRGMGATTGLPFSVPLGTSFNTDHTLWMQSENEMFQVDIREWIEDGVSQCMGGVRYTFKTPNALIWSFNSGPDPVTGSDCALNLRNDGVLAFEYTPPVPVNGSSSSRAVSWKTQTAGLGVRNLTLLNNGNLVLVDDGGRIVWQSFTVLHDLFLIPTGLEFFGNMTLYDRVALYADFSTPGCYALSMGSQGSLIMFTRANRYVYHTIGVANASEPKASVSNDTIAEYIVIRQNIDFYTSRGVLLGHVPHNVLSNDPLPNVTDLIGSALFKDGNLMINRPSEPNPNHHLYYYNSSITSFCAFPLVCGEYSLCNETSRSCSCPPGFRISYDMATCTATDDATRKCSCPTQYQMPAFNSTCVPADSSYSLRPISVSFPPQPSSFTVASQAECSDLCSKNSSCNAALFDSNTSSCALFPILYTMATPSEKNNSAQVMFLKISVMGTGPSTSITGIVIGCVAAGIVTFVIVGILLFWRRQSMQHRLAVLAQERFLQELSKLPPRFSYKELEIATDNFSKRLGRGGFGSVYEGEVSTPTGTMKVAVKRLDQAGLATSSAMDTQFKAEVATIGSVSHVNLVSLKGFCMEKSARLLVFEFMPKGSLDKWLSEARGDDSDVDTHFSESTPMGGSRSHRLSLPKVLNWERRCRIALDTARGLEYLHHQSAEHIVHCDVKPANILLDNEFHAKVGDFGLAKLMGSDSQSFAMTTLKGTRGYVAPEWLQHATITAKSDVFSYGVVLLELLTGRKCIDPEHGHLGAWVMKTIADGLGVEVNLNTTTALESLETSFLQQNIMDQNLSDEDIPEDVFKRILIVALACVQSEPGERPTMGFVVQMLEDTMGVSYGQPSLRLKNYSAHTATISTTDFSSSSVSRSAMSDLGQKRMEGR</sequence>
<dbReference type="SMART" id="SM00220">
    <property type="entry name" value="S_TKc"/>
    <property type="match status" value="1"/>
</dbReference>
<dbReference type="GO" id="GO:0004674">
    <property type="term" value="F:protein serine/threonine kinase activity"/>
    <property type="evidence" value="ECO:0007669"/>
    <property type="project" value="UniProtKB-KW"/>
</dbReference>
<keyword evidence="10 18" id="KW-0067">ATP-binding</keyword>
<evidence type="ECO:0000256" key="10">
    <source>
        <dbReference type="ARBA" id="ARBA00022840"/>
    </source>
</evidence>
<evidence type="ECO:0000256" key="12">
    <source>
        <dbReference type="ARBA" id="ARBA00023136"/>
    </source>
</evidence>
<dbReference type="Gene3D" id="2.90.10.10">
    <property type="entry name" value="Bulb-type lectin domain"/>
    <property type="match status" value="1"/>
</dbReference>
<dbReference type="InterPro" id="IPR008271">
    <property type="entry name" value="Ser/Thr_kinase_AS"/>
</dbReference>
<dbReference type="PROSITE" id="PS00108">
    <property type="entry name" value="PROTEIN_KINASE_ST"/>
    <property type="match status" value="1"/>
</dbReference>
<keyword evidence="15" id="KW-0325">Glycoprotein</keyword>
<dbReference type="InterPro" id="IPR001480">
    <property type="entry name" value="Bulb-type_lectin_dom"/>
</dbReference>
<evidence type="ECO:0000256" key="14">
    <source>
        <dbReference type="ARBA" id="ARBA00023170"/>
    </source>
</evidence>
<dbReference type="InterPro" id="IPR000719">
    <property type="entry name" value="Prot_kinase_dom"/>
</dbReference>
<feature type="domain" description="Protein kinase" evidence="21">
    <location>
        <begin position="538"/>
        <end position="871"/>
    </location>
</feature>
<dbReference type="InterPro" id="IPR011009">
    <property type="entry name" value="Kinase-like_dom_sf"/>
</dbReference>
<dbReference type="AlphaFoldDB" id="A0A8T2TV07"/>
<evidence type="ECO:0000256" key="18">
    <source>
        <dbReference type="PROSITE-ProRule" id="PRU10141"/>
    </source>
</evidence>
<dbReference type="InterPro" id="IPR036426">
    <property type="entry name" value="Bulb-type_lectin_dom_sf"/>
</dbReference>
<evidence type="ECO:0000313" key="25">
    <source>
        <dbReference type="Proteomes" id="UP000825935"/>
    </source>
</evidence>
<dbReference type="PROSITE" id="PS50011">
    <property type="entry name" value="PROTEIN_KINASE_DOM"/>
    <property type="match status" value="1"/>
</dbReference>
<dbReference type="InterPro" id="IPR051343">
    <property type="entry name" value="G-type_lectin_kinases/EP1-like"/>
</dbReference>
<dbReference type="GO" id="GO:0016020">
    <property type="term" value="C:membrane"/>
    <property type="evidence" value="ECO:0007669"/>
    <property type="project" value="UniProtKB-SubCell"/>
</dbReference>
<dbReference type="Gene3D" id="3.30.200.20">
    <property type="entry name" value="Phosphorylase Kinase, domain 1"/>
    <property type="match status" value="1"/>
</dbReference>
<comment type="caution">
    <text evidence="24">The sequence shown here is derived from an EMBL/GenBank/DDBJ whole genome shotgun (WGS) entry which is preliminary data.</text>
</comment>
<proteinExistence type="predicted"/>
<evidence type="ECO:0000256" key="7">
    <source>
        <dbReference type="ARBA" id="ARBA00022729"/>
    </source>
</evidence>
<dbReference type="PANTHER" id="PTHR47976:SF115">
    <property type="entry name" value="RECEPTOR-LIKE SERINE_THREONINE-PROTEIN KINASE"/>
    <property type="match status" value="1"/>
</dbReference>
<evidence type="ECO:0000256" key="15">
    <source>
        <dbReference type="ARBA" id="ARBA00023180"/>
    </source>
</evidence>
<dbReference type="Proteomes" id="UP000825935">
    <property type="component" value="Chromosome 11"/>
</dbReference>
<dbReference type="PROSITE" id="PS00107">
    <property type="entry name" value="PROTEIN_KINASE_ATP"/>
    <property type="match status" value="1"/>
</dbReference>
<dbReference type="Pfam" id="PF00024">
    <property type="entry name" value="PAN_1"/>
    <property type="match status" value="1"/>
</dbReference>
<dbReference type="FunFam" id="1.10.510.10:FF:000384">
    <property type="entry name" value="G-type lectin S-receptor-like serine/threonine-protein kinase"/>
    <property type="match status" value="1"/>
</dbReference>
<keyword evidence="8 18" id="KW-0547">Nucleotide-binding</keyword>
<dbReference type="EMBL" id="CM035416">
    <property type="protein sequence ID" value="KAH7425265.1"/>
    <property type="molecule type" value="Genomic_DNA"/>
</dbReference>
<keyword evidence="14" id="KW-0675">Receptor</keyword>
<keyword evidence="4" id="KW-0245">EGF-like domain</keyword>
<evidence type="ECO:0000256" key="9">
    <source>
        <dbReference type="ARBA" id="ARBA00022777"/>
    </source>
</evidence>
<keyword evidence="12 19" id="KW-0472">Membrane</keyword>
<protein>
    <recommendedName>
        <fullName evidence="2">non-specific serine/threonine protein kinase</fullName>
        <ecNumber evidence="2">2.7.11.1</ecNumber>
    </recommendedName>
</protein>
<keyword evidence="6 19" id="KW-0812">Transmembrane</keyword>
<evidence type="ECO:0000259" key="23">
    <source>
        <dbReference type="PROSITE" id="PS50948"/>
    </source>
</evidence>
<feature type="chain" id="PRO_5035937152" description="non-specific serine/threonine protein kinase" evidence="20">
    <location>
        <begin position="33"/>
        <end position="909"/>
    </location>
</feature>
<dbReference type="InterPro" id="IPR003609">
    <property type="entry name" value="Pan_app"/>
</dbReference>
<dbReference type="PANTHER" id="PTHR47976">
    <property type="entry name" value="G-TYPE LECTIN S-RECEPTOR-LIKE SERINE/THREONINE-PROTEIN KINASE SD2-5"/>
    <property type="match status" value="1"/>
</dbReference>
<feature type="transmembrane region" description="Helical" evidence="19">
    <location>
        <begin position="476"/>
        <end position="500"/>
    </location>
</feature>
<accession>A0A8T2TV07</accession>
<evidence type="ECO:0000256" key="1">
    <source>
        <dbReference type="ARBA" id="ARBA00004167"/>
    </source>
</evidence>
<dbReference type="InterPro" id="IPR001245">
    <property type="entry name" value="Ser-Thr/Tyr_kinase_cat_dom"/>
</dbReference>
<evidence type="ECO:0000256" key="3">
    <source>
        <dbReference type="ARBA" id="ARBA00022527"/>
    </source>
</evidence>
<comment type="catalytic activity">
    <reaction evidence="17">
        <text>L-seryl-[protein] + ATP = O-phospho-L-seryl-[protein] + ADP + H(+)</text>
        <dbReference type="Rhea" id="RHEA:17989"/>
        <dbReference type="Rhea" id="RHEA-COMP:9863"/>
        <dbReference type="Rhea" id="RHEA-COMP:11604"/>
        <dbReference type="ChEBI" id="CHEBI:15378"/>
        <dbReference type="ChEBI" id="CHEBI:29999"/>
        <dbReference type="ChEBI" id="CHEBI:30616"/>
        <dbReference type="ChEBI" id="CHEBI:83421"/>
        <dbReference type="ChEBI" id="CHEBI:456216"/>
        <dbReference type="EC" id="2.7.11.1"/>
    </reaction>
</comment>